<sequence length="70" mass="7269">MRFSSVFALVVAALASSISATPIDAGVQHCPAFCAHSRQCATGTKGRLYMPSESESSAITSVKLVHGTDL</sequence>
<reference evidence="3" key="2">
    <citation type="submission" date="2015-01" db="EMBL/GenBank/DDBJ databases">
        <title>Evolutionary Origins and Diversification of the Mycorrhizal Mutualists.</title>
        <authorList>
            <consortium name="DOE Joint Genome Institute"/>
            <consortium name="Mycorrhizal Genomics Consortium"/>
            <person name="Kohler A."/>
            <person name="Kuo A."/>
            <person name="Nagy L.G."/>
            <person name="Floudas D."/>
            <person name="Copeland A."/>
            <person name="Barry K.W."/>
            <person name="Cichocki N."/>
            <person name="Veneault-Fourrey C."/>
            <person name="LaButti K."/>
            <person name="Lindquist E.A."/>
            <person name="Lipzen A."/>
            <person name="Lundell T."/>
            <person name="Morin E."/>
            <person name="Murat C."/>
            <person name="Riley R."/>
            <person name="Ohm R."/>
            <person name="Sun H."/>
            <person name="Tunlid A."/>
            <person name="Henrissat B."/>
            <person name="Grigoriev I.V."/>
            <person name="Hibbett D.S."/>
            <person name="Martin F."/>
        </authorList>
    </citation>
    <scope>NUCLEOTIDE SEQUENCE [LARGE SCALE GENOMIC DNA]</scope>
    <source>
        <strain evidence="3">UH-Slu-Lm8-n1</strain>
    </source>
</reference>
<name>A0A0D0AFS0_9AGAM</name>
<feature type="signal peptide" evidence="1">
    <location>
        <begin position="1"/>
        <end position="20"/>
    </location>
</feature>
<organism evidence="2 3">
    <name type="scientific">Suillus luteus UH-Slu-Lm8-n1</name>
    <dbReference type="NCBI Taxonomy" id="930992"/>
    <lineage>
        <taxon>Eukaryota</taxon>
        <taxon>Fungi</taxon>
        <taxon>Dikarya</taxon>
        <taxon>Basidiomycota</taxon>
        <taxon>Agaricomycotina</taxon>
        <taxon>Agaricomycetes</taxon>
        <taxon>Agaricomycetidae</taxon>
        <taxon>Boletales</taxon>
        <taxon>Suillineae</taxon>
        <taxon>Suillaceae</taxon>
        <taxon>Suillus</taxon>
    </lineage>
</organism>
<reference evidence="2 3" key="1">
    <citation type="submission" date="2014-04" db="EMBL/GenBank/DDBJ databases">
        <authorList>
            <consortium name="DOE Joint Genome Institute"/>
            <person name="Kuo A."/>
            <person name="Ruytinx J."/>
            <person name="Rineau F."/>
            <person name="Colpaert J."/>
            <person name="Kohler A."/>
            <person name="Nagy L.G."/>
            <person name="Floudas D."/>
            <person name="Copeland A."/>
            <person name="Barry K.W."/>
            <person name="Cichocki N."/>
            <person name="Veneault-Fourrey C."/>
            <person name="LaButti K."/>
            <person name="Lindquist E.A."/>
            <person name="Lipzen A."/>
            <person name="Lundell T."/>
            <person name="Morin E."/>
            <person name="Murat C."/>
            <person name="Sun H."/>
            <person name="Tunlid A."/>
            <person name="Henrissat B."/>
            <person name="Grigoriev I.V."/>
            <person name="Hibbett D.S."/>
            <person name="Martin F."/>
            <person name="Nordberg H.P."/>
            <person name="Cantor M.N."/>
            <person name="Hua S.X."/>
        </authorList>
    </citation>
    <scope>NUCLEOTIDE SEQUENCE [LARGE SCALE GENOMIC DNA]</scope>
    <source>
        <strain evidence="2 3">UH-Slu-Lm8-n1</strain>
    </source>
</reference>
<keyword evidence="1" id="KW-0732">Signal</keyword>
<proteinExistence type="predicted"/>
<keyword evidence="3" id="KW-1185">Reference proteome</keyword>
<dbReference type="Proteomes" id="UP000054485">
    <property type="component" value="Unassembled WGS sequence"/>
</dbReference>
<dbReference type="HOGENOM" id="CLU_202060_0_0_1"/>
<dbReference type="InParanoid" id="A0A0D0AFS0"/>
<evidence type="ECO:0000256" key="1">
    <source>
        <dbReference type="SAM" id="SignalP"/>
    </source>
</evidence>
<gene>
    <name evidence="2" type="ORF">CY34DRAFT_810817</name>
</gene>
<feature type="chain" id="PRO_5002207539" evidence="1">
    <location>
        <begin position="21"/>
        <end position="70"/>
    </location>
</feature>
<evidence type="ECO:0000313" key="2">
    <source>
        <dbReference type="EMBL" id="KIK36989.1"/>
    </source>
</evidence>
<dbReference type="EMBL" id="KN835483">
    <property type="protein sequence ID" value="KIK36989.1"/>
    <property type="molecule type" value="Genomic_DNA"/>
</dbReference>
<dbReference type="OrthoDB" id="10523268at2759"/>
<protein>
    <submittedName>
        <fullName evidence="2">Uncharacterized protein</fullName>
    </submittedName>
</protein>
<dbReference type="AlphaFoldDB" id="A0A0D0AFS0"/>
<accession>A0A0D0AFS0</accession>
<evidence type="ECO:0000313" key="3">
    <source>
        <dbReference type="Proteomes" id="UP000054485"/>
    </source>
</evidence>